<keyword evidence="2 3" id="KW-0812">Transmembrane</keyword>
<dbReference type="GeneID" id="7830303"/>
<dbReference type="Proteomes" id="UP000009168">
    <property type="component" value="Unassembled WGS sequence"/>
</dbReference>
<feature type="compositionally biased region" description="Basic and acidic residues" evidence="1">
    <location>
        <begin position="501"/>
        <end position="510"/>
    </location>
</feature>
<dbReference type="RefSeq" id="XP_001015449.1">
    <property type="nucleotide sequence ID" value="XM_001015449.1"/>
</dbReference>
<keyword evidence="2" id="KW-0472">Membrane</keyword>
<accession>Q23FE9</accession>
<keyword evidence="4" id="KW-1185">Reference proteome</keyword>
<feature type="region of interest" description="Disordered" evidence="1">
    <location>
        <begin position="421"/>
        <end position="448"/>
    </location>
</feature>
<feature type="compositionally biased region" description="Polar residues" evidence="1">
    <location>
        <begin position="460"/>
        <end position="474"/>
    </location>
</feature>
<gene>
    <name evidence="3" type="ORF">TTHERM_00378680</name>
</gene>
<dbReference type="InterPro" id="IPR009030">
    <property type="entry name" value="Growth_fac_rcpt_cys_sf"/>
</dbReference>
<sequence length="752" mass="86372">MRNSQSIFDQDASFTHGGKIYVIEKKLSEAVDAKGVIPSQFDNYLITSNEEEFILKMTKNISNRPGITYDSDEDQLIEKEYNVLKKINTHPHTLQCTAKVIIVDKFQNAHYSLIIKKLQYNSLEKYLDVKLHKLNTQALIDLSISVVESFLSFDYENIFYNDELTLSSFGVDENESIVISNGFSFCKINQPENKQEDNQSYIYKKNCAQIKSIVFSILTVNKELLKKYITPYNLYNLVDKIIQNSNLMNQIKNYHDFETIFQDNDLKGLQNFLQYLNNLNKNPIQSSQYNRQQTSQMEKIQKIPTQVYKMAINTEKTELTIPDGKGSQIDINTIPEEYCSDSFDNSQKSYQIVKIKNFKNNENRGRDDSNCITDSKIAAQNDANANKLLSIYGENQNILNIYDTKNNQPVLIEMQYPYQIKSNNDNREKKASNQDKGKEANQQKQPALQDSIFNDYQGRQSIQSQTSNFSNQSESFKRKADKLKDEEIEDISQQTKAKQKQKGEYQDRKQQLQMAKQVELNIKKQQIKKQSSDEENQYQSGSSDPANFPDTQRIKSESLQDKLLTQIQESNSFISDTNVVRILLALLLLFIIGGIIFGVVFNFGVKTPNNSQNIVCQDQNCSYCAEFEDQCTSCKSGYYYDSYSQKCQPNCTTSNCSVCITNYQNCEQCQTGYTLYQNSCLNSQQSCPIQNCSSCLNLKCTQCNSGYRLYNLQCYKICSDPICLQCPNNSNICTQCEPNFYVNPATNTCKSI</sequence>
<feature type="transmembrane region" description="Helical" evidence="2">
    <location>
        <begin position="582"/>
        <end position="605"/>
    </location>
</feature>
<evidence type="ECO:0000256" key="2">
    <source>
        <dbReference type="SAM" id="Phobius"/>
    </source>
</evidence>
<dbReference type="KEGG" id="tet:TTHERM_00378680"/>
<protein>
    <submittedName>
        <fullName evidence="3">Transmembrane protein, putative</fullName>
    </submittedName>
</protein>
<evidence type="ECO:0000313" key="3">
    <source>
        <dbReference type="EMBL" id="EAR95204.1"/>
    </source>
</evidence>
<keyword evidence="2" id="KW-1133">Transmembrane helix</keyword>
<dbReference type="SUPFAM" id="SSF57184">
    <property type="entry name" value="Growth factor receptor domain"/>
    <property type="match status" value="1"/>
</dbReference>
<dbReference type="AlphaFoldDB" id="Q23FE9"/>
<proteinExistence type="predicted"/>
<feature type="region of interest" description="Disordered" evidence="1">
    <location>
        <begin position="525"/>
        <end position="551"/>
    </location>
</feature>
<dbReference type="OrthoDB" id="4405280at2759"/>
<evidence type="ECO:0000313" key="4">
    <source>
        <dbReference type="Proteomes" id="UP000009168"/>
    </source>
</evidence>
<reference evidence="4" key="1">
    <citation type="journal article" date="2006" name="PLoS Biol.">
        <title>Macronuclear genome sequence of the ciliate Tetrahymena thermophila, a model eukaryote.</title>
        <authorList>
            <person name="Eisen J.A."/>
            <person name="Coyne R.S."/>
            <person name="Wu M."/>
            <person name="Wu D."/>
            <person name="Thiagarajan M."/>
            <person name="Wortman J.R."/>
            <person name="Badger J.H."/>
            <person name="Ren Q."/>
            <person name="Amedeo P."/>
            <person name="Jones K.M."/>
            <person name="Tallon L.J."/>
            <person name="Delcher A.L."/>
            <person name="Salzberg S.L."/>
            <person name="Silva J.C."/>
            <person name="Haas B.J."/>
            <person name="Majoros W.H."/>
            <person name="Farzad M."/>
            <person name="Carlton J.M."/>
            <person name="Smith R.K. Jr."/>
            <person name="Garg J."/>
            <person name="Pearlman R.E."/>
            <person name="Karrer K.M."/>
            <person name="Sun L."/>
            <person name="Manning G."/>
            <person name="Elde N.C."/>
            <person name="Turkewitz A.P."/>
            <person name="Asai D.J."/>
            <person name="Wilkes D.E."/>
            <person name="Wang Y."/>
            <person name="Cai H."/>
            <person name="Collins K."/>
            <person name="Stewart B.A."/>
            <person name="Lee S.R."/>
            <person name="Wilamowska K."/>
            <person name="Weinberg Z."/>
            <person name="Ruzzo W.L."/>
            <person name="Wloga D."/>
            <person name="Gaertig J."/>
            <person name="Frankel J."/>
            <person name="Tsao C.-C."/>
            <person name="Gorovsky M.A."/>
            <person name="Keeling P.J."/>
            <person name="Waller R.F."/>
            <person name="Patron N.J."/>
            <person name="Cherry J.M."/>
            <person name="Stover N.A."/>
            <person name="Krieger C.J."/>
            <person name="del Toro C."/>
            <person name="Ryder H.F."/>
            <person name="Williamson S.C."/>
            <person name="Barbeau R.A."/>
            <person name="Hamilton E.P."/>
            <person name="Orias E."/>
        </authorList>
    </citation>
    <scope>NUCLEOTIDE SEQUENCE [LARGE SCALE GENOMIC DNA]</scope>
    <source>
        <strain evidence="4">SB210</strain>
    </source>
</reference>
<name>Q23FE9_TETTS</name>
<dbReference type="InParanoid" id="Q23FE9"/>
<feature type="compositionally biased region" description="Basic and acidic residues" evidence="1">
    <location>
        <begin position="475"/>
        <end position="485"/>
    </location>
</feature>
<dbReference type="EMBL" id="GG662706">
    <property type="protein sequence ID" value="EAR95204.1"/>
    <property type="molecule type" value="Genomic_DNA"/>
</dbReference>
<feature type="compositionally biased region" description="Basic and acidic residues" evidence="1">
    <location>
        <begin position="424"/>
        <end position="441"/>
    </location>
</feature>
<dbReference type="HOGENOM" id="CLU_370297_0_0_1"/>
<feature type="region of interest" description="Disordered" evidence="1">
    <location>
        <begin position="460"/>
        <end position="510"/>
    </location>
</feature>
<organism evidence="3 4">
    <name type="scientific">Tetrahymena thermophila (strain SB210)</name>
    <dbReference type="NCBI Taxonomy" id="312017"/>
    <lineage>
        <taxon>Eukaryota</taxon>
        <taxon>Sar</taxon>
        <taxon>Alveolata</taxon>
        <taxon>Ciliophora</taxon>
        <taxon>Intramacronucleata</taxon>
        <taxon>Oligohymenophorea</taxon>
        <taxon>Hymenostomatida</taxon>
        <taxon>Tetrahymenina</taxon>
        <taxon>Tetrahymenidae</taxon>
        <taxon>Tetrahymena</taxon>
    </lineage>
</organism>
<evidence type="ECO:0000256" key="1">
    <source>
        <dbReference type="SAM" id="MobiDB-lite"/>
    </source>
</evidence>